<name>E6QEW1_9ZZZZ</name>
<reference evidence="1" key="1">
    <citation type="submission" date="2009-10" db="EMBL/GenBank/DDBJ databases">
        <title>Diversity of trophic interactions inside an arsenic-rich microbial ecosystem.</title>
        <authorList>
            <person name="Bertin P.N."/>
            <person name="Heinrich-Salmeron A."/>
            <person name="Pelletier E."/>
            <person name="Goulhen-Chollet F."/>
            <person name="Arsene-Ploetze F."/>
            <person name="Gallien S."/>
            <person name="Calteau A."/>
            <person name="Vallenet D."/>
            <person name="Casiot C."/>
            <person name="Chane-Woon-Ming B."/>
            <person name="Giloteaux L."/>
            <person name="Barakat M."/>
            <person name="Bonnefoy V."/>
            <person name="Bruneel O."/>
            <person name="Chandler M."/>
            <person name="Cleiss J."/>
            <person name="Duran R."/>
            <person name="Elbaz-Poulichet F."/>
            <person name="Fonknechten N."/>
            <person name="Lauga B."/>
            <person name="Mornico D."/>
            <person name="Ortet P."/>
            <person name="Schaeffer C."/>
            <person name="Siguier P."/>
            <person name="Alexander Thil Smith A."/>
            <person name="Van Dorsselaer A."/>
            <person name="Weissenbach J."/>
            <person name="Medigue C."/>
            <person name="Le Paslier D."/>
        </authorList>
    </citation>
    <scope>NUCLEOTIDE SEQUENCE</scope>
</reference>
<evidence type="ECO:0000313" key="1">
    <source>
        <dbReference type="EMBL" id="CBI05737.1"/>
    </source>
</evidence>
<dbReference type="EMBL" id="CABP01000134">
    <property type="protein sequence ID" value="CBI05737.1"/>
    <property type="molecule type" value="Genomic_DNA"/>
</dbReference>
<gene>
    <name evidence="1" type="ORF">CARN5_0764</name>
</gene>
<sequence length="175" mass="19136">MPLSEEGRIMKRAKWIFLPWRANKILEIRGKHFVGGNCESGADPAVAEQGRQPLQTTMGPLVVDLLQPGPEPRIEIVQIAEPACVKNYCAQDGIAVATLHYWRTRFADAVEPPPMVHGTERFLPVTLAPVTLAPVTLAPVAPHATRRPAVVVILAPVQSFPKLSTSRDGIIELKN</sequence>
<organism evidence="1">
    <name type="scientific">mine drainage metagenome</name>
    <dbReference type="NCBI Taxonomy" id="410659"/>
    <lineage>
        <taxon>unclassified sequences</taxon>
        <taxon>metagenomes</taxon>
        <taxon>ecological metagenomes</taxon>
    </lineage>
</organism>
<comment type="caution">
    <text evidence="1">The sequence shown here is derived from an EMBL/GenBank/DDBJ whole genome shotgun (WGS) entry which is preliminary data.</text>
</comment>
<protein>
    <recommendedName>
        <fullName evidence="2">Transposase</fullName>
    </recommendedName>
</protein>
<evidence type="ECO:0008006" key="2">
    <source>
        <dbReference type="Google" id="ProtNLM"/>
    </source>
</evidence>
<dbReference type="NCBIfam" id="NF047593">
    <property type="entry name" value="IS66_ISAeme5_TnpA"/>
    <property type="match status" value="1"/>
</dbReference>
<accession>E6QEW1</accession>
<dbReference type="AlphaFoldDB" id="E6QEW1"/>
<proteinExistence type="predicted"/>